<evidence type="ECO:0000313" key="1">
    <source>
        <dbReference type="EMBL" id="KAG5176709.1"/>
    </source>
</evidence>
<dbReference type="EMBL" id="JAFCMP010000534">
    <property type="protein sequence ID" value="KAG5176709.1"/>
    <property type="molecule type" value="Genomic_DNA"/>
</dbReference>
<keyword evidence="2" id="KW-1185">Reference proteome</keyword>
<comment type="caution">
    <text evidence="1">The sequence shown here is derived from an EMBL/GenBank/DDBJ whole genome shotgun (WGS) entry which is preliminary data.</text>
</comment>
<dbReference type="Proteomes" id="UP000664859">
    <property type="component" value="Unassembled WGS sequence"/>
</dbReference>
<evidence type="ECO:0000313" key="2">
    <source>
        <dbReference type="Proteomes" id="UP000664859"/>
    </source>
</evidence>
<organism evidence="1 2">
    <name type="scientific">Tribonema minus</name>
    <dbReference type="NCBI Taxonomy" id="303371"/>
    <lineage>
        <taxon>Eukaryota</taxon>
        <taxon>Sar</taxon>
        <taxon>Stramenopiles</taxon>
        <taxon>Ochrophyta</taxon>
        <taxon>PX clade</taxon>
        <taxon>Xanthophyceae</taxon>
        <taxon>Tribonematales</taxon>
        <taxon>Tribonemataceae</taxon>
        <taxon>Tribonema</taxon>
    </lineage>
</organism>
<gene>
    <name evidence="1" type="ORF">JKP88DRAFT_249348</name>
</gene>
<reference evidence="1" key="1">
    <citation type="submission" date="2021-02" db="EMBL/GenBank/DDBJ databases">
        <title>First Annotated Genome of the Yellow-green Alga Tribonema minus.</title>
        <authorList>
            <person name="Mahan K.M."/>
        </authorList>
    </citation>
    <scope>NUCLEOTIDE SEQUENCE</scope>
    <source>
        <strain evidence="1">UTEX B ZZ1240</strain>
    </source>
</reference>
<sequence>MAHYVWEALFRAGALHLVGSQQKRRGSTASTSHADIAAELDAQDAQLQAVQVRRVAAARELQQSPAVVEAAVDVKLALAALAEHCPKWAAAYSTCWGTLLLTQQQRYIDEQAAGNNAAAGTVKPVAEFRAHIQQRRGFNMNGTAADTAELERAHFRREVDARKAAQHMQCAKVDGEPRPMHQRIRWLVACAAHPVAEDVGAEHEMVNLVRQPHFKVVNKGRLRIVV</sequence>
<dbReference type="AlphaFoldDB" id="A0A836C8N8"/>
<accession>A0A836C8N8</accession>
<protein>
    <submittedName>
        <fullName evidence="1">Uncharacterized protein</fullName>
    </submittedName>
</protein>
<name>A0A836C8N8_9STRA</name>
<proteinExistence type="predicted"/>